<dbReference type="RefSeq" id="XP_035319041.1">
    <property type="nucleotide sequence ID" value="XM_035465166.1"/>
</dbReference>
<name>A0A9P4YSV9_9HYPO</name>
<dbReference type="Gene3D" id="1.20.1280.50">
    <property type="match status" value="1"/>
</dbReference>
<comment type="pathway">
    <text evidence="1">Protein modification; protein ubiquitination.</text>
</comment>
<feature type="domain" description="F-box" evidence="3">
    <location>
        <begin position="12"/>
        <end position="58"/>
    </location>
</feature>
<dbReference type="SMART" id="SM00256">
    <property type="entry name" value="FBOX"/>
    <property type="match status" value="1"/>
</dbReference>
<evidence type="ECO:0000256" key="1">
    <source>
        <dbReference type="ARBA" id="ARBA00004906"/>
    </source>
</evidence>
<evidence type="ECO:0000313" key="4">
    <source>
        <dbReference type="EMBL" id="KAF4120389.1"/>
    </source>
</evidence>
<dbReference type="Proteomes" id="UP000749293">
    <property type="component" value="Unassembled WGS sequence"/>
</dbReference>
<reference evidence="4" key="1">
    <citation type="submission" date="2020-03" db="EMBL/GenBank/DDBJ databases">
        <title>Site-based positive gene gene selection in Geosmithia morbida across the United States reveals a broad range of putative effectors and factors for local host and environmental adapation.</title>
        <authorList>
            <person name="Onufrak A."/>
            <person name="Murdoch R.W."/>
            <person name="Gazis R."/>
            <person name="Huff M."/>
            <person name="Staton M."/>
            <person name="Klingeman W."/>
            <person name="Hadziabdic D."/>
        </authorList>
    </citation>
    <scope>NUCLEOTIDE SEQUENCE</scope>
    <source>
        <strain evidence="4">1262</strain>
    </source>
</reference>
<dbReference type="InterPro" id="IPR001810">
    <property type="entry name" value="F-box_dom"/>
</dbReference>
<accession>A0A9P4YSV9</accession>
<sequence>MESLAQSPLPGASTLLELPVELIDGILSCLSPYDLCSVSATCHTLRHHALSDVLWRPIVQSNVPGSTVRSPHPCESFQRLYAEHDRLWFLPKYKIWFCDRDLPGKLILVRYDDRRGCIEGFELLAVSKRTRYEAWSANNQVMIHSFEPTVRLHVDKPILQFKVGDRDEDGGFSTRPEANRFADEIPMVLDDRLQHMYSNFLLNKPLSQEEAEMSLVEDYPYGSIWPPPAVPARQHARGMRSGQYSQWLRTYDRPRRRCEVSDQTFSIRRWIQMGGAVHSPVGMGLDRVGSVAGSIPISDMTGRQPGGAIGAHIGEEVMTFSTLDPELYKPTPTRPWRGIWVGDYSGHGCEFLLINQPDEPEATDEELHLIREEGESDETWERRRMDARIYRGRLGAIKLTGDPNVPRGEYTFAADDLGPDGFVGLASEPPFEGVRVVRSKGHIAHTGFIQDRFIESQLLLLGPDRLAQYWVGFGHISFFERVNIDDHLDPNMSR</sequence>
<evidence type="ECO:0000256" key="2">
    <source>
        <dbReference type="ARBA" id="ARBA00022786"/>
    </source>
</evidence>
<dbReference type="EMBL" id="JAANYQ010000017">
    <property type="protein sequence ID" value="KAF4120389.1"/>
    <property type="molecule type" value="Genomic_DNA"/>
</dbReference>
<dbReference type="GeneID" id="55969418"/>
<dbReference type="Pfam" id="PF12014">
    <property type="entry name" value="Cyclin_D1_bind"/>
    <property type="match status" value="1"/>
</dbReference>
<protein>
    <recommendedName>
        <fullName evidence="3">F-box domain-containing protein</fullName>
    </recommendedName>
</protein>
<dbReference type="PANTHER" id="PTHR10706">
    <property type="entry name" value="F-BOX FAMILY PROTEIN"/>
    <property type="match status" value="1"/>
</dbReference>
<keyword evidence="2" id="KW-0833">Ubl conjugation pathway</keyword>
<dbReference type="PROSITE" id="PS50181">
    <property type="entry name" value="FBOX"/>
    <property type="match status" value="1"/>
</dbReference>
<dbReference type="InterPro" id="IPR036047">
    <property type="entry name" value="F-box-like_dom_sf"/>
</dbReference>
<dbReference type="OrthoDB" id="722566at2759"/>
<keyword evidence="5" id="KW-1185">Reference proteome</keyword>
<evidence type="ECO:0000259" key="3">
    <source>
        <dbReference type="PROSITE" id="PS50181"/>
    </source>
</evidence>
<comment type="caution">
    <text evidence="4">The sequence shown here is derived from an EMBL/GenBank/DDBJ whole genome shotgun (WGS) entry which is preliminary data.</text>
</comment>
<proteinExistence type="predicted"/>
<organism evidence="4 5">
    <name type="scientific">Geosmithia morbida</name>
    <dbReference type="NCBI Taxonomy" id="1094350"/>
    <lineage>
        <taxon>Eukaryota</taxon>
        <taxon>Fungi</taxon>
        <taxon>Dikarya</taxon>
        <taxon>Ascomycota</taxon>
        <taxon>Pezizomycotina</taxon>
        <taxon>Sordariomycetes</taxon>
        <taxon>Hypocreomycetidae</taxon>
        <taxon>Hypocreales</taxon>
        <taxon>Bionectriaceae</taxon>
        <taxon>Geosmithia</taxon>
    </lineage>
</organism>
<dbReference type="PANTHER" id="PTHR10706:SF130">
    <property type="entry name" value="F-BOX ONLY PROTEIN 31"/>
    <property type="match status" value="1"/>
</dbReference>
<dbReference type="InterPro" id="IPR045048">
    <property type="entry name" value="FBXO31/39"/>
</dbReference>
<evidence type="ECO:0000313" key="5">
    <source>
        <dbReference type="Proteomes" id="UP000749293"/>
    </source>
</evidence>
<gene>
    <name evidence="4" type="ORF">GMORB2_3190</name>
</gene>
<dbReference type="AlphaFoldDB" id="A0A9P4YSV9"/>
<dbReference type="Pfam" id="PF12937">
    <property type="entry name" value="F-box-like"/>
    <property type="match status" value="1"/>
</dbReference>
<dbReference type="SUPFAM" id="SSF81383">
    <property type="entry name" value="F-box domain"/>
    <property type="match status" value="1"/>
</dbReference>